<dbReference type="KEGG" id="fro:AALO17_20820"/>
<dbReference type="STRING" id="1702221.AALO17_20820"/>
<evidence type="ECO:0000313" key="1">
    <source>
        <dbReference type="EMBL" id="AMK55216.1"/>
    </source>
</evidence>
<dbReference type="Proteomes" id="UP000069771">
    <property type="component" value="Chromosome"/>
</dbReference>
<dbReference type="EMBL" id="CP011391">
    <property type="protein sequence ID" value="AMK55216.1"/>
    <property type="molecule type" value="Genomic_DNA"/>
</dbReference>
<reference evidence="1 2" key="1">
    <citation type="journal article" date="2016" name="Gut Pathog.">
        <title>Whole genome sequencing of "Faecalibaculum rodentium" ALO17, isolated from C57BL/6J laboratory mouse feces.</title>
        <authorList>
            <person name="Lim S."/>
            <person name="Chang D.H."/>
            <person name="Ahn S."/>
            <person name="Kim B.C."/>
        </authorList>
    </citation>
    <scope>NUCLEOTIDE SEQUENCE [LARGE SCALE GENOMIC DNA]</scope>
    <source>
        <strain evidence="1 2">Alo17</strain>
    </source>
</reference>
<sequence length="55" mass="6122">MQILSGAGPVSGQAVRFFCKKKENRPSLLWMEKLRPVFAGLIPIRTSRLSCSMNA</sequence>
<gene>
    <name evidence="1" type="ORF">AALO17_20820</name>
</gene>
<proteinExistence type="predicted"/>
<dbReference type="AlphaFoldDB" id="A0A140DX39"/>
<evidence type="ECO:0000313" key="2">
    <source>
        <dbReference type="Proteomes" id="UP000069771"/>
    </source>
</evidence>
<protein>
    <submittedName>
        <fullName evidence="1">Uncharacterized protein</fullName>
    </submittedName>
</protein>
<keyword evidence="2" id="KW-1185">Reference proteome</keyword>
<name>A0A140DX39_9FIRM</name>
<accession>A0A140DX39</accession>
<organism evidence="1 2">
    <name type="scientific">Faecalibaculum rodentium</name>
    <dbReference type="NCBI Taxonomy" id="1702221"/>
    <lineage>
        <taxon>Bacteria</taxon>
        <taxon>Bacillati</taxon>
        <taxon>Bacillota</taxon>
        <taxon>Erysipelotrichia</taxon>
        <taxon>Erysipelotrichales</taxon>
        <taxon>Erysipelotrichaceae</taxon>
        <taxon>Faecalibaculum</taxon>
    </lineage>
</organism>